<name>A0ABY5YHN7_9DEIO</name>
<dbReference type="Proteomes" id="UP001060261">
    <property type="component" value="Chromosome"/>
</dbReference>
<keyword evidence="1" id="KW-0732">Signal</keyword>
<organism evidence="3 4">
    <name type="scientific">Deinococcus rubellus</name>
    <dbReference type="NCBI Taxonomy" id="1889240"/>
    <lineage>
        <taxon>Bacteria</taxon>
        <taxon>Thermotogati</taxon>
        <taxon>Deinococcota</taxon>
        <taxon>Deinococci</taxon>
        <taxon>Deinococcales</taxon>
        <taxon>Deinococcaceae</taxon>
        <taxon>Deinococcus</taxon>
    </lineage>
</organism>
<protein>
    <submittedName>
        <fullName evidence="3">Spore coat U domain-containing protein</fullName>
    </submittedName>
</protein>
<gene>
    <name evidence="3" type="ORF">N0D28_01245</name>
</gene>
<proteinExistence type="predicted"/>
<feature type="domain" description="Spore coat protein U/FanG" evidence="2">
    <location>
        <begin position="32"/>
        <end position="87"/>
    </location>
</feature>
<keyword evidence="4" id="KW-1185">Reference proteome</keyword>
<feature type="chain" id="PRO_5046172269" evidence="1">
    <location>
        <begin position="20"/>
        <end position="175"/>
    </location>
</feature>
<dbReference type="RefSeq" id="WP_260560604.1">
    <property type="nucleotide sequence ID" value="NZ_BAABEC010000077.1"/>
</dbReference>
<dbReference type="InterPro" id="IPR007893">
    <property type="entry name" value="Spore_coat_U/FanG"/>
</dbReference>
<feature type="signal peptide" evidence="1">
    <location>
        <begin position="1"/>
        <end position="19"/>
    </location>
</feature>
<evidence type="ECO:0000259" key="2">
    <source>
        <dbReference type="Pfam" id="PF05229"/>
    </source>
</evidence>
<evidence type="ECO:0000313" key="4">
    <source>
        <dbReference type="Proteomes" id="UP001060261"/>
    </source>
</evidence>
<evidence type="ECO:0000313" key="3">
    <source>
        <dbReference type="EMBL" id="UWX64330.1"/>
    </source>
</evidence>
<evidence type="ECO:0000256" key="1">
    <source>
        <dbReference type="SAM" id="SignalP"/>
    </source>
</evidence>
<dbReference type="Pfam" id="PF05229">
    <property type="entry name" value="SCPU"/>
    <property type="match status" value="1"/>
</dbReference>
<accession>A0ABY5YHN7</accession>
<sequence length="175" mass="18184">MMKKSLTTLLALACCSSLAVPVTQQGTGSNFNTFGVNSSVGDSCTMSQAADVNVGPLYWTQSANTVNGNTDVTINCNTGAKYKLGVSEPVTLTKSGELIPLVVVVAPPAIVVANNLFNRPFVSGQPAGFLRPLDNSNTAGGRTFPINVTVTKPTRFQRGGQYSTTVAVTLTVVAP</sequence>
<dbReference type="EMBL" id="CP104213">
    <property type="protein sequence ID" value="UWX64330.1"/>
    <property type="molecule type" value="Genomic_DNA"/>
</dbReference>
<reference evidence="3" key="1">
    <citation type="submission" date="2022-09" db="EMBL/GenBank/DDBJ databases">
        <title>genome sequence of Deinococcus rubellus.</title>
        <authorList>
            <person name="Srinivasan S."/>
        </authorList>
    </citation>
    <scope>NUCLEOTIDE SEQUENCE</scope>
    <source>
        <strain evidence="3">Ant6</strain>
    </source>
</reference>